<dbReference type="Proteomes" id="UP000092839">
    <property type="component" value="Chromosome"/>
</dbReference>
<accession>A0A1B1UHM1</accession>
<proteinExistence type="predicted"/>
<name>A0A1B1UHM1_9BRAD</name>
<gene>
    <name evidence="2" type="ORF">LMTR13_20820</name>
</gene>
<reference evidence="2 3" key="1">
    <citation type="submission" date="2016-07" db="EMBL/GenBank/DDBJ databases">
        <title>Complete genome sequence of Bradyrhizobium icense LMTR 13T, a potential inoculant strain isolated from lima bean (Phaseolus lunatus) in Peru.</title>
        <authorList>
            <person name="Ormeno-Orrillo E."/>
            <person name="Duran D."/>
            <person name="Rogel M.A."/>
            <person name="Rey L."/>
            <person name="Imperial J."/>
            <person name="Ruiz-Argueso T."/>
            <person name="Martinez-Romero E."/>
        </authorList>
    </citation>
    <scope>NUCLEOTIDE SEQUENCE [LARGE SCALE GENOMIC DNA]</scope>
    <source>
        <strain evidence="2 3">LMTR 13</strain>
    </source>
</reference>
<keyword evidence="3" id="KW-1185">Reference proteome</keyword>
<dbReference type="InterPro" id="IPR056111">
    <property type="entry name" value="DUF7694"/>
</dbReference>
<evidence type="ECO:0000313" key="2">
    <source>
        <dbReference type="EMBL" id="ANW02247.1"/>
    </source>
</evidence>
<feature type="domain" description="DUF7694" evidence="1">
    <location>
        <begin position="43"/>
        <end position="104"/>
    </location>
</feature>
<organism evidence="2 3">
    <name type="scientific">Bradyrhizobium icense</name>
    <dbReference type="NCBI Taxonomy" id="1274631"/>
    <lineage>
        <taxon>Bacteria</taxon>
        <taxon>Pseudomonadati</taxon>
        <taxon>Pseudomonadota</taxon>
        <taxon>Alphaproteobacteria</taxon>
        <taxon>Hyphomicrobiales</taxon>
        <taxon>Nitrobacteraceae</taxon>
        <taxon>Bradyrhizobium</taxon>
    </lineage>
</organism>
<sequence>MRAHLPEILELGRVRDTGIFPDHGADGRFIVQGPCGCALQVTSATEAGWEHVSVNTDQSRSPNWQEMCFVKDLFWDEEECVMQLHPPLSQYVKTHPYCLHLWKPLHEEIPVPPTILVGVPGFETGQALALIAKLGEHNLTFAEETIAMLQISQVMGEEGCSWETAYQRWKESLPREVA</sequence>
<dbReference type="EMBL" id="CP016428">
    <property type="protein sequence ID" value="ANW02247.1"/>
    <property type="molecule type" value="Genomic_DNA"/>
</dbReference>
<dbReference type="KEGG" id="bic:LMTR13_20820"/>
<dbReference type="STRING" id="1274631.LMTR13_20820"/>
<dbReference type="Pfam" id="PF24746">
    <property type="entry name" value="DUF7694"/>
    <property type="match status" value="1"/>
</dbReference>
<evidence type="ECO:0000259" key="1">
    <source>
        <dbReference type="Pfam" id="PF24746"/>
    </source>
</evidence>
<protein>
    <recommendedName>
        <fullName evidence="1">DUF7694 domain-containing protein</fullName>
    </recommendedName>
</protein>
<dbReference type="AlphaFoldDB" id="A0A1B1UHM1"/>
<evidence type="ECO:0000313" key="3">
    <source>
        <dbReference type="Proteomes" id="UP000092839"/>
    </source>
</evidence>